<dbReference type="InterPro" id="IPR020449">
    <property type="entry name" value="Tscrpt_reg_AraC-type_HTH"/>
</dbReference>
<dbReference type="PANTHER" id="PTHR43280:SF32">
    <property type="entry name" value="TRANSCRIPTIONAL REGULATORY PROTEIN"/>
    <property type="match status" value="1"/>
</dbReference>
<organism evidence="5 6">
    <name type="scientific">Mesonia hippocampi</name>
    <dbReference type="NCBI Taxonomy" id="1628250"/>
    <lineage>
        <taxon>Bacteria</taxon>
        <taxon>Pseudomonadati</taxon>
        <taxon>Bacteroidota</taxon>
        <taxon>Flavobacteriia</taxon>
        <taxon>Flavobacteriales</taxon>
        <taxon>Flavobacteriaceae</taxon>
        <taxon>Mesonia</taxon>
    </lineage>
</organism>
<dbReference type="GO" id="GO:0043565">
    <property type="term" value="F:sequence-specific DNA binding"/>
    <property type="evidence" value="ECO:0007669"/>
    <property type="project" value="InterPro"/>
</dbReference>
<keyword evidence="1" id="KW-0805">Transcription regulation</keyword>
<dbReference type="Gene3D" id="1.10.10.60">
    <property type="entry name" value="Homeodomain-like"/>
    <property type="match status" value="1"/>
</dbReference>
<dbReference type="InterPro" id="IPR003313">
    <property type="entry name" value="AraC-bd"/>
</dbReference>
<dbReference type="SUPFAM" id="SSF46689">
    <property type="entry name" value="Homeodomain-like"/>
    <property type="match status" value="1"/>
</dbReference>
<name>A0A840ES82_9FLAO</name>
<dbReference type="InterPro" id="IPR018060">
    <property type="entry name" value="HTH_AraC"/>
</dbReference>
<dbReference type="Proteomes" id="UP000553034">
    <property type="component" value="Unassembled WGS sequence"/>
</dbReference>
<evidence type="ECO:0000256" key="1">
    <source>
        <dbReference type="ARBA" id="ARBA00023015"/>
    </source>
</evidence>
<dbReference type="RefSeq" id="WP_183478228.1">
    <property type="nucleotide sequence ID" value="NZ_JACIFO010000011.1"/>
</dbReference>
<keyword evidence="3" id="KW-0804">Transcription</keyword>
<dbReference type="PROSITE" id="PS01124">
    <property type="entry name" value="HTH_ARAC_FAMILY_2"/>
    <property type="match status" value="1"/>
</dbReference>
<dbReference type="SMART" id="SM00342">
    <property type="entry name" value="HTH_ARAC"/>
    <property type="match status" value="1"/>
</dbReference>
<evidence type="ECO:0000259" key="4">
    <source>
        <dbReference type="PROSITE" id="PS01124"/>
    </source>
</evidence>
<evidence type="ECO:0000313" key="5">
    <source>
        <dbReference type="EMBL" id="MBB4119891.1"/>
    </source>
</evidence>
<keyword evidence="6" id="KW-1185">Reference proteome</keyword>
<comment type="caution">
    <text evidence="5">The sequence shown here is derived from an EMBL/GenBank/DDBJ whole genome shotgun (WGS) entry which is preliminary data.</text>
</comment>
<gene>
    <name evidence="5" type="ORF">GGR32_002202</name>
</gene>
<dbReference type="Pfam" id="PF02311">
    <property type="entry name" value="AraC_binding"/>
    <property type="match status" value="1"/>
</dbReference>
<feature type="domain" description="HTH araC/xylS-type" evidence="4">
    <location>
        <begin position="177"/>
        <end position="275"/>
    </location>
</feature>
<dbReference type="InterPro" id="IPR037923">
    <property type="entry name" value="HTH-like"/>
</dbReference>
<sequence>MQEIIIRNIYAPSHLESFHIIRFEDIYLDKNMEEGLHRHDFFFLMILDKARGKHHVDFKEIPVAANTVTFLRPGQVHELILQKGSKGYLITFSSKYYGNLLLAKVTQKNFYTFNQFGFGNILSTSKNIFKEFKEKSKGFENVIKANLDILLILLDRENSKQTNFHNTQTLEEQEILDNLILQIEQHVFEKKRVSDYANVLHQTPYKLNSVTKKLLGKTCSQMINEQIVLESKRLLLATSNQINEIAYKLGYEDPAYFIRFFKKHTGHTPKSFRKNFKKVLFL</sequence>
<evidence type="ECO:0000313" key="6">
    <source>
        <dbReference type="Proteomes" id="UP000553034"/>
    </source>
</evidence>
<dbReference type="InterPro" id="IPR009057">
    <property type="entry name" value="Homeodomain-like_sf"/>
</dbReference>
<dbReference type="PRINTS" id="PR00032">
    <property type="entry name" value="HTHARAC"/>
</dbReference>
<dbReference type="PANTHER" id="PTHR43280">
    <property type="entry name" value="ARAC-FAMILY TRANSCRIPTIONAL REGULATOR"/>
    <property type="match status" value="1"/>
</dbReference>
<dbReference type="SUPFAM" id="SSF51215">
    <property type="entry name" value="Regulatory protein AraC"/>
    <property type="match status" value="1"/>
</dbReference>
<dbReference type="GO" id="GO:0003700">
    <property type="term" value="F:DNA-binding transcription factor activity"/>
    <property type="evidence" value="ECO:0007669"/>
    <property type="project" value="InterPro"/>
</dbReference>
<proteinExistence type="predicted"/>
<accession>A0A840ES82</accession>
<dbReference type="EMBL" id="JACIFO010000011">
    <property type="protein sequence ID" value="MBB4119891.1"/>
    <property type="molecule type" value="Genomic_DNA"/>
</dbReference>
<reference evidence="5 6" key="1">
    <citation type="submission" date="2020-08" db="EMBL/GenBank/DDBJ databases">
        <title>Genomic Encyclopedia of Type Strains, Phase IV (KMG-IV): sequencing the most valuable type-strain genomes for metagenomic binning, comparative biology and taxonomic classification.</title>
        <authorList>
            <person name="Goeker M."/>
        </authorList>
    </citation>
    <scope>NUCLEOTIDE SEQUENCE [LARGE SCALE GENOMIC DNA]</scope>
    <source>
        <strain evidence="5 6">DSM 29568</strain>
    </source>
</reference>
<dbReference type="Pfam" id="PF12833">
    <property type="entry name" value="HTH_18"/>
    <property type="match status" value="1"/>
</dbReference>
<evidence type="ECO:0000256" key="3">
    <source>
        <dbReference type="ARBA" id="ARBA00023163"/>
    </source>
</evidence>
<keyword evidence="2 5" id="KW-0238">DNA-binding</keyword>
<dbReference type="AlphaFoldDB" id="A0A840ES82"/>
<evidence type="ECO:0000256" key="2">
    <source>
        <dbReference type="ARBA" id="ARBA00023125"/>
    </source>
</evidence>
<protein>
    <submittedName>
        <fullName evidence="5">AraC-like DNA-binding protein</fullName>
    </submittedName>
</protein>